<keyword evidence="2" id="KW-1185">Reference proteome</keyword>
<protein>
    <submittedName>
        <fullName evidence="1">Uncharacterized protein</fullName>
    </submittedName>
</protein>
<sequence>MLEGAYQTGAGTDSLKESGIVIGERNILMKRLKTQKQMLQPYAPCCAAWGCIICFLILSFCCGEKGLPDEPCGLFERFSISKHANSHSCIRYSEQPSKQRKRSEGFMEVIVVLWWCELHFGNCANDENGL</sequence>
<proteinExistence type="predicted"/>
<dbReference type="Proteomes" id="UP001153069">
    <property type="component" value="Unassembled WGS sequence"/>
</dbReference>
<evidence type="ECO:0000313" key="2">
    <source>
        <dbReference type="Proteomes" id="UP001153069"/>
    </source>
</evidence>
<dbReference type="EMBL" id="CAICTM010000303">
    <property type="protein sequence ID" value="CAB9507381.1"/>
    <property type="molecule type" value="Genomic_DNA"/>
</dbReference>
<comment type="caution">
    <text evidence="1">The sequence shown here is derived from an EMBL/GenBank/DDBJ whole genome shotgun (WGS) entry which is preliminary data.</text>
</comment>
<gene>
    <name evidence="1" type="ORF">SEMRO_304_G112531.1</name>
</gene>
<organism evidence="1 2">
    <name type="scientific">Seminavis robusta</name>
    <dbReference type="NCBI Taxonomy" id="568900"/>
    <lineage>
        <taxon>Eukaryota</taxon>
        <taxon>Sar</taxon>
        <taxon>Stramenopiles</taxon>
        <taxon>Ochrophyta</taxon>
        <taxon>Bacillariophyta</taxon>
        <taxon>Bacillariophyceae</taxon>
        <taxon>Bacillariophycidae</taxon>
        <taxon>Naviculales</taxon>
        <taxon>Naviculaceae</taxon>
        <taxon>Seminavis</taxon>
    </lineage>
</organism>
<dbReference type="AlphaFoldDB" id="A0A9N8DRN8"/>
<name>A0A9N8DRN8_9STRA</name>
<accession>A0A9N8DRN8</accession>
<evidence type="ECO:0000313" key="1">
    <source>
        <dbReference type="EMBL" id="CAB9507381.1"/>
    </source>
</evidence>
<reference evidence="1" key="1">
    <citation type="submission" date="2020-06" db="EMBL/GenBank/DDBJ databases">
        <authorList>
            <consortium name="Plant Systems Biology data submission"/>
        </authorList>
    </citation>
    <scope>NUCLEOTIDE SEQUENCE</scope>
    <source>
        <strain evidence="1">D6</strain>
    </source>
</reference>